<dbReference type="InterPro" id="IPR053134">
    <property type="entry name" value="RNA-dir_DNA_polymerase"/>
</dbReference>
<protein>
    <recommendedName>
        <fullName evidence="3">Reverse transcriptase domain-containing protein</fullName>
    </recommendedName>
</protein>
<dbReference type="Gene3D" id="3.30.70.270">
    <property type="match status" value="1"/>
</dbReference>
<evidence type="ECO:0000313" key="1">
    <source>
        <dbReference type="EnsemblPlants" id="AUR62041788-RA:cds"/>
    </source>
</evidence>
<dbReference type="PANTHER" id="PTHR24559:SF444">
    <property type="entry name" value="REVERSE TRANSCRIPTASE DOMAIN-CONTAINING PROTEIN"/>
    <property type="match status" value="1"/>
</dbReference>
<dbReference type="InterPro" id="IPR043128">
    <property type="entry name" value="Rev_trsase/Diguanyl_cyclase"/>
</dbReference>
<dbReference type="PANTHER" id="PTHR24559">
    <property type="entry name" value="TRANSPOSON TY3-I GAG-POL POLYPROTEIN"/>
    <property type="match status" value="1"/>
</dbReference>
<dbReference type="EnsemblPlants" id="AUR62041788-RA">
    <property type="protein sequence ID" value="AUR62041788-RA:cds"/>
    <property type="gene ID" value="AUR62041788"/>
</dbReference>
<reference evidence="1" key="1">
    <citation type="journal article" date="2017" name="Nature">
        <title>The genome of Chenopodium quinoa.</title>
        <authorList>
            <person name="Jarvis D.E."/>
            <person name="Ho Y.S."/>
            <person name="Lightfoot D.J."/>
            <person name="Schmoeckel S.M."/>
            <person name="Li B."/>
            <person name="Borm T.J.A."/>
            <person name="Ohyanagi H."/>
            <person name="Mineta K."/>
            <person name="Michell C.T."/>
            <person name="Saber N."/>
            <person name="Kharbatia N.M."/>
            <person name="Rupper R.R."/>
            <person name="Sharp A.R."/>
            <person name="Dally N."/>
            <person name="Boughton B.A."/>
            <person name="Woo Y.H."/>
            <person name="Gao G."/>
            <person name="Schijlen E.G.W.M."/>
            <person name="Guo X."/>
            <person name="Momin A.A."/>
            <person name="Negrao S."/>
            <person name="Al-Babili S."/>
            <person name="Gehring C."/>
            <person name="Roessner U."/>
            <person name="Jung C."/>
            <person name="Murphy K."/>
            <person name="Arold S.T."/>
            <person name="Gojobori T."/>
            <person name="van der Linden C.G."/>
            <person name="van Loo E.N."/>
            <person name="Jellen E.N."/>
            <person name="Maughan P.J."/>
            <person name="Tester M."/>
        </authorList>
    </citation>
    <scope>NUCLEOTIDE SEQUENCE [LARGE SCALE GENOMIC DNA]</scope>
    <source>
        <strain evidence="1">cv. PI 614886</strain>
    </source>
</reference>
<dbReference type="Gramene" id="AUR62041788-RA">
    <property type="protein sequence ID" value="AUR62041788-RA:cds"/>
    <property type="gene ID" value="AUR62041788"/>
</dbReference>
<dbReference type="AlphaFoldDB" id="A0A803N7N4"/>
<dbReference type="SUPFAM" id="SSF56672">
    <property type="entry name" value="DNA/RNA polymerases"/>
    <property type="match status" value="1"/>
</dbReference>
<name>A0A803N7N4_CHEQI</name>
<dbReference type="InterPro" id="IPR043502">
    <property type="entry name" value="DNA/RNA_pol_sf"/>
</dbReference>
<organism evidence="1 2">
    <name type="scientific">Chenopodium quinoa</name>
    <name type="common">Quinoa</name>
    <dbReference type="NCBI Taxonomy" id="63459"/>
    <lineage>
        <taxon>Eukaryota</taxon>
        <taxon>Viridiplantae</taxon>
        <taxon>Streptophyta</taxon>
        <taxon>Embryophyta</taxon>
        <taxon>Tracheophyta</taxon>
        <taxon>Spermatophyta</taxon>
        <taxon>Magnoliopsida</taxon>
        <taxon>eudicotyledons</taxon>
        <taxon>Gunneridae</taxon>
        <taxon>Pentapetalae</taxon>
        <taxon>Caryophyllales</taxon>
        <taxon>Chenopodiaceae</taxon>
        <taxon>Chenopodioideae</taxon>
        <taxon>Atripliceae</taxon>
        <taxon>Chenopodium</taxon>
    </lineage>
</organism>
<evidence type="ECO:0000313" key="2">
    <source>
        <dbReference type="Proteomes" id="UP000596660"/>
    </source>
</evidence>
<dbReference type="OMA" id="CESRAHQ"/>
<proteinExistence type="predicted"/>
<sequence length="137" mass="15816">MLIDASSRHEFVSTLDGFVGYNQKRIAEDDRSKTAFRCPGSLRLYEYVYIDYVLVKSYDLSKHLEHFILAFEMMRKLNMKMNPLKCAFGVKASNFLGFFVHKNGIEVDQNKAKAVLEASPPTNKKELHKFLGKINYV</sequence>
<keyword evidence="2" id="KW-1185">Reference proteome</keyword>
<reference evidence="1" key="2">
    <citation type="submission" date="2021-03" db="UniProtKB">
        <authorList>
            <consortium name="EnsemblPlants"/>
        </authorList>
    </citation>
    <scope>IDENTIFICATION</scope>
</reference>
<dbReference type="Proteomes" id="UP000596660">
    <property type="component" value="Unplaced"/>
</dbReference>
<evidence type="ECO:0008006" key="3">
    <source>
        <dbReference type="Google" id="ProtNLM"/>
    </source>
</evidence>
<accession>A0A803N7N4</accession>